<comment type="caution">
    <text evidence="2">The sequence shown here is derived from an EMBL/GenBank/DDBJ whole genome shotgun (WGS) entry which is preliminary data.</text>
</comment>
<protein>
    <submittedName>
        <fullName evidence="2">Uncharacterized protein</fullName>
    </submittedName>
</protein>
<dbReference type="EMBL" id="JAGINT010000002">
    <property type="protein sequence ID" value="MBP2354159.1"/>
    <property type="molecule type" value="Genomic_DNA"/>
</dbReference>
<name>A0ABS4URE7_9ACTN</name>
<accession>A0ABS4URE7</accession>
<gene>
    <name evidence="2" type="ORF">JOF29_005269</name>
</gene>
<proteinExistence type="predicted"/>
<evidence type="ECO:0000313" key="2">
    <source>
        <dbReference type="EMBL" id="MBP2354159.1"/>
    </source>
</evidence>
<evidence type="ECO:0000256" key="1">
    <source>
        <dbReference type="SAM" id="MobiDB-lite"/>
    </source>
</evidence>
<dbReference type="Proteomes" id="UP000755585">
    <property type="component" value="Unassembled WGS sequence"/>
</dbReference>
<keyword evidence="3" id="KW-1185">Reference proteome</keyword>
<feature type="region of interest" description="Disordered" evidence="1">
    <location>
        <begin position="1"/>
        <end position="37"/>
    </location>
</feature>
<evidence type="ECO:0000313" key="3">
    <source>
        <dbReference type="Proteomes" id="UP000755585"/>
    </source>
</evidence>
<organism evidence="2 3">
    <name type="scientific">Kribbella aluminosa</name>
    <dbReference type="NCBI Taxonomy" id="416017"/>
    <lineage>
        <taxon>Bacteria</taxon>
        <taxon>Bacillati</taxon>
        <taxon>Actinomycetota</taxon>
        <taxon>Actinomycetes</taxon>
        <taxon>Propionibacteriales</taxon>
        <taxon>Kribbellaceae</taxon>
        <taxon>Kribbella</taxon>
    </lineage>
</organism>
<feature type="compositionally biased region" description="Basic residues" evidence="1">
    <location>
        <begin position="24"/>
        <end position="37"/>
    </location>
</feature>
<reference evidence="2 3" key="1">
    <citation type="submission" date="2021-03" db="EMBL/GenBank/DDBJ databases">
        <title>Sequencing the genomes of 1000 actinobacteria strains.</title>
        <authorList>
            <person name="Klenk H.-P."/>
        </authorList>
    </citation>
    <scope>NUCLEOTIDE SEQUENCE [LARGE SCALE GENOMIC DNA]</scope>
    <source>
        <strain evidence="2 3">DSM 18824</strain>
    </source>
</reference>
<sequence length="37" mass="4136">MSLKKLAPLPKKHQAPKPGACHQKPAKKAPRRRPIAR</sequence>